<dbReference type="InterPro" id="IPR000726">
    <property type="entry name" value="Glyco_hydro_19_cat"/>
</dbReference>
<name>A0A5E4W1D3_9BURK</name>
<dbReference type="InterPro" id="IPR023346">
    <property type="entry name" value="Lysozyme-like_dom_sf"/>
</dbReference>
<dbReference type="Gene3D" id="1.10.530.10">
    <property type="match status" value="1"/>
</dbReference>
<dbReference type="RefSeq" id="WP_150563748.1">
    <property type="nucleotide sequence ID" value="NZ_CABPSL010000011.1"/>
</dbReference>
<evidence type="ECO:0000259" key="1">
    <source>
        <dbReference type="Pfam" id="PF00182"/>
    </source>
</evidence>
<dbReference type="EMBL" id="CABPSL010000011">
    <property type="protein sequence ID" value="VVE17090.1"/>
    <property type="molecule type" value="Genomic_DNA"/>
</dbReference>
<protein>
    <recommendedName>
        <fullName evidence="1">Glycoside hydrolase family 19 catalytic domain-containing protein</fullName>
    </recommendedName>
</protein>
<dbReference type="Pfam" id="PF00182">
    <property type="entry name" value="Glyco_hydro_19"/>
    <property type="match status" value="1"/>
</dbReference>
<feature type="domain" description="Glycoside hydrolase family 19 catalytic" evidence="1">
    <location>
        <begin position="753"/>
        <end position="831"/>
    </location>
</feature>
<dbReference type="Proteomes" id="UP000384354">
    <property type="component" value="Unassembled WGS sequence"/>
</dbReference>
<reference evidence="2 3" key="1">
    <citation type="submission" date="2019-08" db="EMBL/GenBank/DDBJ databases">
        <authorList>
            <person name="Peeters C."/>
        </authorList>
    </citation>
    <scope>NUCLEOTIDE SEQUENCE [LARGE SCALE GENOMIC DNA]</scope>
    <source>
        <strain evidence="2 3">LMG 31106</strain>
    </source>
</reference>
<evidence type="ECO:0000313" key="3">
    <source>
        <dbReference type="Proteomes" id="UP000384354"/>
    </source>
</evidence>
<dbReference type="SUPFAM" id="SSF53955">
    <property type="entry name" value="Lysozyme-like"/>
    <property type="match status" value="1"/>
</dbReference>
<proteinExistence type="predicted"/>
<sequence length="867" mass="96862">MTIPPSPLPARTAAAEDTRVKRLSFAFPFLRNGQGAGSSATHFSDEHEIYQRLANSESAGAYLVGRLGLWHGGIHITASGFGRHIDLAAGVRCIADGEVVAFRINRSNPTSKRPGNREQDATVAEYSTGFVLVRHTMAFPTGKTLTFNSLYMHLMSYDDYRKPKHVSWMKPAYWPQQWEVTKYAQDLPARGRRGQTAAQFKQGLRVRAKPNGRILAILPQGARVTLDSTKNGWGKLKAVELNGASLYPSHIDGYAPSSSISNGWISLGQENGGPLVHETMPDDIFDTVQVPGTPIPIKAGDLVGHLGRYDRLEPGCGPNSQVHIETFTPEDIDTFIETCCDWVTHHGPHKDDWAPLGLPAEPTILRIASGTTLYERQGNTFTCGVDPQARKTGLVQTYAMPVLGRDKDRTYTEPEVDRDARRPVNWWNVKSVDMRGNPVEGWVRDFNHSPGRVTREFPQKWVDFKCISEDHAPTNTIFADTANWIDFVTAPNASGAASRAKLSPTMQTVYDSIFTEGHGEQAAIQLRDLSAVSGDGYPWRMQAASRLIVKHESEWAVTEKWAALFAALKEQTGAAARLDEEKKRIENLIWWEAVSTKLPEFCNTSVFHINPLAIVANFGTAIRLKCSHCGTDLVVTPNLLKEIFPRISENNAERFADPLTFAFAKHKINTCNRVSHFFGQCEVECAGFTTFREVLNYTDGDRLWNTYRTALTAGLRRINPTWTQDEIESFAKQNLTHNDSKLGQVLFGDSQHPDRDYRGRGLLHVTWLTTYSDYKKASGVDVVADPTKLQNDPCVAADSAAWFWSARRINTPADANNARRVTHPINPAMKDFSRRKEAAKRAFHFINKGAQNCRENWDLNLTPENGW</sequence>
<dbReference type="AlphaFoldDB" id="A0A5E4W1D3"/>
<dbReference type="GO" id="GO:0006032">
    <property type="term" value="P:chitin catabolic process"/>
    <property type="evidence" value="ECO:0007669"/>
    <property type="project" value="InterPro"/>
</dbReference>
<dbReference type="GO" id="GO:0004568">
    <property type="term" value="F:chitinase activity"/>
    <property type="evidence" value="ECO:0007669"/>
    <property type="project" value="InterPro"/>
</dbReference>
<accession>A0A5E4W1D3</accession>
<dbReference type="GO" id="GO:0016998">
    <property type="term" value="P:cell wall macromolecule catabolic process"/>
    <property type="evidence" value="ECO:0007669"/>
    <property type="project" value="InterPro"/>
</dbReference>
<evidence type="ECO:0000313" key="2">
    <source>
        <dbReference type="EMBL" id="VVE17090.1"/>
    </source>
</evidence>
<organism evidence="2 3">
    <name type="scientific">Pandoraea cepalis</name>
    <dbReference type="NCBI Taxonomy" id="2508294"/>
    <lineage>
        <taxon>Bacteria</taxon>
        <taxon>Pseudomonadati</taxon>
        <taxon>Pseudomonadota</taxon>
        <taxon>Betaproteobacteria</taxon>
        <taxon>Burkholderiales</taxon>
        <taxon>Burkholderiaceae</taxon>
        <taxon>Pandoraea</taxon>
    </lineage>
</organism>
<gene>
    <name evidence="2" type="ORF">PCE31106_02931</name>
</gene>
<dbReference type="OrthoDB" id="1242806at2"/>